<accession>A0ACD3ZJX8</accession>
<evidence type="ECO:0000313" key="2">
    <source>
        <dbReference type="Proteomes" id="UP000830768"/>
    </source>
</evidence>
<evidence type="ECO:0000313" key="1">
    <source>
        <dbReference type="EMBL" id="UPL01248.1"/>
    </source>
</evidence>
<protein>
    <submittedName>
        <fullName evidence="1">Uncharacterized protein</fullName>
    </submittedName>
</protein>
<gene>
    <name evidence="1" type="ORF">LCI18_012182</name>
</gene>
<proteinExistence type="predicted"/>
<name>A0ACD3ZJX8_FUSSC</name>
<sequence length="237" mass="26546">MKIHLALLIFITRVALGSQPKERPETFCGDPAQGDYTLVQDPFFGDQDFGQPGIVLETAYGDASLRWFMIYQNGIDFKPYRAMNIPSNTAVFIHVPMSCRSFSGRIVRGSIVNFDSRAHNLGTWTEINWDSYPRAYGGVSVIEGNDGAVLFQSEDTGAPIMGFLNNLIPIAPEECRTIKDSQSLALKPTDKDGYDQQTREFTMGILDDERVSIHKNKTATVMSHSGRFKVTFLYGYH</sequence>
<reference evidence="1" key="1">
    <citation type="submission" date="2021-11" db="EMBL/GenBank/DDBJ databases">
        <title>Fusarium solani-melongenae Genome sequencing and assembly.</title>
        <authorList>
            <person name="Xie S."/>
            <person name="Huang L."/>
            <person name="Zhang X."/>
        </authorList>
    </citation>
    <scope>NUCLEOTIDE SEQUENCE</scope>
    <source>
        <strain evidence="1">CRI 24-3</strain>
    </source>
</reference>
<dbReference type="Proteomes" id="UP000830768">
    <property type="component" value="Chromosome 10"/>
</dbReference>
<dbReference type="EMBL" id="CP090038">
    <property type="protein sequence ID" value="UPL01248.1"/>
    <property type="molecule type" value="Genomic_DNA"/>
</dbReference>
<keyword evidence="2" id="KW-1185">Reference proteome</keyword>
<organism evidence="1 2">
    <name type="scientific">Fusarium solani subsp. cucurbitae</name>
    <name type="common">Neocosmosporum cucurbitae</name>
    <dbReference type="NCBI Taxonomy" id="2747967"/>
    <lineage>
        <taxon>Eukaryota</taxon>
        <taxon>Fungi</taxon>
        <taxon>Dikarya</taxon>
        <taxon>Ascomycota</taxon>
        <taxon>Pezizomycotina</taxon>
        <taxon>Sordariomycetes</taxon>
        <taxon>Hypocreomycetidae</taxon>
        <taxon>Hypocreales</taxon>
        <taxon>Nectriaceae</taxon>
        <taxon>Fusarium</taxon>
        <taxon>Fusarium solani species complex</taxon>
    </lineage>
</organism>